<gene>
    <name evidence="1" type="ORF">SAMN04488071_0841</name>
</gene>
<evidence type="ECO:0000313" key="1">
    <source>
        <dbReference type="EMBL" id="SDD56604.1"/>
    </source>
</evidence>
<name>A0A1G6VSU0_9PROT</name>
<organism evidence="1 2">
    <name type="scientific">Kordiimonas lacus</name>
    <dbReference type="NCBI Taxonomy" id="637679"/>
    <lineage>
        <taxon>Bacteria</taxon>
        <taxon>Pseudomonadati</taxon>
        <taxon>Pseudomonadota</taxon>
        <taxon>Alphaproteobacteria</taxon>
        <taxon>Kordiimonadales</taxon>
        <taxon>Kordiimonadaceae</taxon>
        <taxon>Kordiimonas</taxon>
    </lineage>
</organism>
<sequence>MPLALEQEYLAEFHNLFRTGYLAWGHNLSNASRPFFHITAIGKRAIEIGRRDPSNPIGYMAHLNSIASLPEISTSYLDEALHCFVSAQHKAAAVMLGAASEAIAIDLRDAVVATFGPEDNLPNNLNNWLISKVLNGLKTFFDGKKSEFPRETKEKYEAYWAAFTHQLRTTRNDVGHPTSLNPVSEEAVHASFLIFPEIAQLANHLKKSIES</sequence>
<protein>
    <recommendedName>
        <fullName evidence="3">RiboL-PSP-HEPN domain-containing protein</fullName>
    </recommendedName>
</protein>
<dbReference type="Proteomes" id="UP000183685">
    <property type="component" value="Unassembled WGS sequence"/>
</dbReference>
<reference evidence="1 2" key="1">
    <citation type="submission" date="2016-10" db="EMBL/GenBank/DDBJ databases">
        <authorList>
            <person name="de Groot N.N."/>
        </authorList>
    </citation>
    <scope>NUCLEOTIDE SEQUENCE [LARGE SCALE GENOMIC DNA]</scope>
    <source>
        <strain evidence="1 2">CGMCC 1.9109</strain>
    </source>
</reference>
<proteinExistence type="predicted"/>
<evidence type="ECO:0008006" key="3">
    <source>
        <dbReference type="Google" id="ProtNLM"/>
    </source>
</evidence>
<accession>A0A1G6VSU0</accession>
<evidence type="ECO:0000313" key="2">
    <source>
        <dbReference type="Proteomes" id="UP000183685"/>
    </source>
</evidence>
<dbReference type="EMBL" id="FNAK01000002">
    <property type="protein sequence ID" value="SDD56604.1"/>
    <property type="molecule type" value="Genomic_DNA"/>
</dbReference>
<dbReference type="AlphaFoldDB" id="A0A1G6VSU0"/>
<keyword evidence="2" id="KW-1185">Reference proteome</keyword>